<dbReference type="STRING" id="745531.A0A0C3NEC1"/>
<dbReference type="Proteomes" id="UP000053257">
    <property type="component" value="Unassembled WGS sequence"/>
</dbReference>
<dbReference type="PANTHER" id="PTHR38248">
    <property type="entry name" value="FUNK1 6"/>
    <property type="match status" value="1"/>
</dbReference>
<dbReference type="AlphaFoldDB" id="A0A0C3NEC1"/>
<dbReference type="InterPro" id="IPR000719">
    <property type="entry name" value="Prot_kinase_dom"/>
</dbReference>
<accession>A0A0C3NEC1</accession>
<dbReference type="GO" id="GO:0004672">
    <property type="term" value="F:protein kinase activity"/>
    <property type="evidence" value="ECO:0007669"/>
    <property type="project" value="InterPro"/>
</dbReference>
<dbReference type="InterPro" id="IPR011009">
    <property type="entry name" value="Kinase-like_dom_sf"/>
</dbReference>
<dbReference type="GO" id="GO:0005524">
    <property type="term" value="F:ATP binding"/>
    <property type="evidence" value="ECO:0007669"/>
    <property type="project" value="InterPro"/>
</dbReference>
<dbReference type="InterPro" id="IPR040976">
    <property type="entry name" value="Pkinase_fungal"/>
</dbReference>
<dbReference type="SUPFAM" id="SSF56112">
    <property type="entry name" value="Protein kinase-like (PK-like)"/>
    <property type="match status" value="1"/>
</dbReference>
<keyword evidence="3" id="KW-1185">Reference proteome</keyword>
<dbReference type="Gene3D" id="1.10.510.10">
    <property type="entry name" value="Transferase(Phosphotransferase) domain 1"/>
    <property type="match status" value="1"/>
</dbReference>
<reference evidence="2 3" key="1">
    <citation type="journal article" date="2014" name="PLoS Genet.">
        <title>Analysis of the Phlebiopsis gigantea genome, transcriptome and secretome provides insight into its pioneer colonization strategies of wood.</title>
        <authorList>
            <person name="Hori C."/>
            <person name="Ishida T."/>
            <person name="Igarashi K."/>
            <person name="Samejima M."/>
            <person name="Suzuki H."/>
            <person name="Master E."/>
            <person name="Ferreira P."/>
            <person name="Ruiz-Duenas F.J."/>
            <person name="Held B."/>
            <person name="Canessa P."/>
            <person name="Larrondo L.F."/>
            <person name="Schmoll M."/>
            <person name="Druzhinina I.S."/>
            <person name="Kubicek C.P."/>
            <person name="Gaskell J.A."/>
            <person name="Kersten P."/>
            <person name="St John F."/>
            <person name="Glasner J."/>
            <person name="Sabat G."/>
            <person name="Splinter BonDurant S."/>
            <person name="Syed K."/>
            <person name="Yadav J."/>
            <person name="Mgbeahuruike A.C."/>
            <person name="Kovalchuk A."/>
            <person name="Asiegbu F.O."/>
            <person name="Lackner G."/>
            <person name="Hoffmeister D."/>
            <person name="Rencoret J."/>
            <person name="Gutierrez A."/>
            <person name="Sun H."/>
            <person name="Lindquist E."/>
            <person name="Barry K."/>
            <person name="Riley R."/>
            <person name="Grigoriev I.V."/>
            <person name="Henrissat B."/>
            <person name="Kues U."/>
            <person name="Berka R.M."/>
            <person name="Martinez A.T."/>
            <person name="Covert S.F."/>
            <person name="Blanchette R.A."/>
            <person name="Cullen D."/>
        </authorList>
    </citation>
    <scope>NUCLEOTIDE SEQUENCE [LARGE SCALE GENOMIC DNA]</scope>
    <source>
        <strain evidence="2 3">11061_1 CR5-6</strain>
    </source>
</reference>
<name>A0A0C3NEC1_PHLG1</name>
<dbReference type="PROSITE" id="PS50011">
    <property type="entry name" value="PROTEIN_KINASE_DOM"/>
    <property type="match status" value="1"/>
</dbReference>
<evidence type="ECO:0000313" key="3">
    <source>
        <dbReference type="Proteomes" id="UP000053257"/>
    </source>
</evidence>
<evidence type="ECO:0000259" key="1">
    <source>
        <dbReference type="PROSITE" id="PS50011"/>
    </source>
</evidence>
<dbReference type="Pfam" id="PF17667">
    <property type="entry name" value="Pkinase_fungal"/>
    <property type="match status" value="2"/>
</dbReference>
<evidence type="ECO:0000313" key="2">
    <source>
        <dbReference type="EMBL" id="KIP02969.1"/>
    </source>
</evidence>
<feature type="domain" description="Protein kinase" evidence="1">
    <location>
        <begin position="98"/>
        <end position="342"/>
    </location>
</feature>
<dbReference type="HOGENOM" id="CLU_011584_3_1_1"/>
<proteinExistence type="predicted"/>
<sequence>MLWSMNHMMREDARRRFVIGFTIEKSDMRFWCCSRSYVFLSERFDVLTLSPDDDKSPQYDITVAGGGTDTSKVFRTKRMISDIGADTLQGRGTRVWEVVELDASGNENGGEICVLKDSWVDDDRDREGKIMAKMRANAKAAPARADDEYGRTPEGKKPKKCRVYDTINESLLTVITYGDVRAGQRPDKTRNWDLPRVVSLKSVRATSKASVIAQTSLQAAGFTAVETGTEYPRQALPEFSTKDHHRIVFKVIGFCEIPSLSLSFFCISEVAVALHELHRLGWVHRDISSGNILVVGVRPKIADLEYAKHEDELSMHSARKGTPYFMATEALATPDAKLNGSI</sequence>
<dbReference type="OrthoDB" id="3246048at2759"/>
<organism evidence="2 3">
    <name type="scientific">Phlebiopsis gigantea (strain 11061_1 CR5-6)</name>
    <name type="common">White-rot fungus</name>
    <name type="synonym">Peniophora gigantea</name>
    <dbReference type="NCBI Taxonomy" id="745531"/>
    <lineage>
        <taxon>Eukaryota</taxon>
        <taxon>Fungi</taxon>
        <taxon>Dikarya</taxon>
        <taxon>Basidiomycota</taxon>
        <taxon>Agaricomycotina</taxon>
        <taxon>Agaricomycetes</taxon>
        <taxon>Polyporales</taxon>
        <taxon>Phanerochaetaceae</taxon>
        <taxon>Phlebiopsis</taxon>
    </lineage>
</organism>
<gene>
    <name evidence="2" type="ORF">PHLGIDRAFT_122006</name>
</gene>
<protein>
    <recommendedName>
        <fullName evidence="1">Protein kinase domain-containing protein</fullName>
    </recommendedName>
</protein>
<dbReference type="EMBL" id="KN840642">
    <property type="protein sequence ID" value="KIP02969.1"/>
    <property type="molecule type" value="Genomic_DNA"/>
</dbReference>
<dbReference type="PANTHER" id="PTHR38248:SF2">
    <property type="entry name" value="FUNK1 11"/>
    <property type="match status" value="1"/>
</dbReference>